<dbReference type="Proteomes" id="UP000564885">
    <property type="component" value="Unassembled WGS sequence"/>
</dbReference>
<reference evidence="1 2" key="1">
    <citation type="submission" date="2020-04" db="EMBL/GenBank/DDBJ databases">
        <title>Enterovirga sp. isolate from soil.</title>
        <authorList>
            <person name="Chea S."/>
            <person name="Kim D.-U."/>
        </authorList>
    </citation>
    <scope>NUCLEOTIDE SEQUENCE [LARGE SCALE GENOMIC DNA]</scope>
    <source>
        <strain evidence="1 2">DB1703</strain>
    </source>
</reference>
<sequence length="152" mass="16072">MAVRNLDRLKARLAKIPAGVRAELSKALDQSAAEIVGMQKRLVPKKTGALANSIVATQGGERVKYSQGVGGGLGDPDLSVRISAGNSAVRYAHLVEFGTKPHEVGGLFEGAQHPGSRAKPFFYPPYRALKKRSRGRITRAGAKAAKQIAAGK</sequence>
<proteinExistence type="predicted"/>
<evidence type="ECO:0000313" key="2">
    <source>
        <dbReference type="Proteomes" id="UP000564885"/>
    </source>
</evidence>
<dbReference type="AlphaFoldDB" id="A0A849I5C3"/>
<organism evidence="1 2">
    <name type="scientific">Enterovirga aerilata</name>
    <dbReference type="NCBI Taxonomy" id="2730920"/>
    <lineage>
        <taxon>Bacteria</taxon>
        <taxon>Pseudomonadati</taxon>
        <taxon>Pseudomonadota</taxon>
        <taxon>Alphaproteobacteria</taxon>
        <taxon>Hyphomicrobiales</taxon>
        <taxon>Methylobacteriaceae</taxon>
        <taxon>Enterovirga</taxon>
    </lineage>
</organism>
<protein>
    <submittedName>
        <fullName evidence="1">HK97 gp10 family phage protein</fullName>
    </submittedName>
</protein>
<keyword evidence="2" id="KW-1185">Reference proteome</keyword>
<comment type="caution">
    <text evidence="1">The sequence shown here is derived from an EMBL/GenBank/DDBJ whole genome shotgun (WGS) entry which is preliminary data.</text>
</comment>
<dbReference type="InterPro" id="IPR010064">
    <property type="entry name" value="HK97-gp10_tail"/>
</dbReference>
<dbReference type="Pfam" id="PF04883">
    <property type="entry name" value="HK97-gp10_like"/>
    <property type="match status" value="1"/>
</dbReference>
<dbReference type="RefSeq" id="WP_171220559.1">
    <property type="nucleotide sequence ID" value="NZ_JABEPP010000007.1"/>
</dbReference>
<gene>
    <name evidence="1" type="ORF">HJG44_22095</name>
</gene>
<evidence type="ECO:0000313" key="1">
    <source>
        <dbReference type="EMBL" id="NNM75056.1"/>
    </source>
</evidence>
<dbReference type="EMBL" id="JABEPP010000007">
    <property type="protein sequence ID" value="NNM75056.1"/>
    <property type="molecule type" value="Genomic_DNA"/>
</dbReference>
<name>A0A849I5C3_9HYPH</name>
<accession>A0A849I5C3</accession>
<dbReference type="NCBIfam" id="TIGR01725">
    <property type="entry name" value="phge_HK97_gp10"/>
    <property type="match status" value="1"/>
</dbReference>